<dbReference type="PROSITE" id="PS51257">
    <property type="entry name" value="PROKAR_LIPOPROTEIN"/>
    <property type="match status" value="1"/>
</dbReference>
<feature type="domain" description="Solute-binding protein family 5" evidence="5">
    <location>
        <begin position="92"/>
        <end position="458"/>
    </location>
</feature>
<dbReference type="GO" id="GO:0043190">
    <property type="term" value="C:ATP-binding cassette (ABC) transporter complex"/>
    <property type="evidence" value="ECO:0007669"/>
    <property type="project" value="InterPro"/>
</dbReference>
<dbReference type="Gene3D" id="3.40.190.10">
    <property type="entry name" value="Periplasmic binding protein-like II"/>
    <property type="match status" value="1"/>
</dbReference>
<dbReference type="EMBL" id="FXAY01000001">
    <property type="protein sequence ID" value="SMG19192.1"/>
    <property type="molecule type" value="Genomic_DNA"/>
</dbReference>
<evidence type="ECO:0000256" key="3">
    <source>
        <dbReference type="ARBA" id="ARBA00022729"/>
    </source>
</evidence>
<proteinExistence type="inferred from homology"/>
<feature type="chain" id="PRO_5038442511" evidence="4">
    <location>
        <begin position="23"/>
        <end position="540"/>
    </location>
</feature>
<dbReference type="Proteomes" id="UP000193244">
    <property type="component" value="Unassembled WGS sequence"/>
</dbReference>
<organism evidence="6 7">
    <name type="scientific">Agreia pratensis</name>
    <dbReference type="NCBI Taxonomy" id="150121"/>
    <lineage>
        <taxon>Bacteria</taxon>
        <taxon>Bacillati</taxon>
        <taxon>Actinomycetota</taxon>
        <taxon>Actinomycetes</taxon>
        <taxon>Micrococcales</taxon>
        <taxon>Microbacteriaceae</taxon>
        <taxon>Agreia</taxon>
    </lineage>
</organism>
<dbReference type="OrthoDB" id="5243526at2"/>
<dbReference type="Gene3D" id="3.90.76.10">
    <property type="entry name" value="Dipeptide-binding Protein, Domain 1"/>
    <property type="match status" value="1"/>
</dbReference>
<dbReference type="GO" id="GO:0015833">
    <property type="term" value="P:peptide transport"/>
    <property type="evidence" value="ECO:0007669"/>
    <property type="project" value="TreeGrafter"/>
</dbReference>
<dbReference type="Pfam" id="PF00496">
    <property type="entry name" value="SBP_bac_5"/>
    <property type="match status" value="1"/>
</dbReference>
<evidence type="ECO:0000256" key="4">
    <source>
        <dbReference type="SAM" id="SignalP"/>
    </source>
</evidence>
<dbReference type="PANTHER" id="PTHR30290">
    <property type="entry name" value="PERIPLASMIC BINDING COMPONENT OF ABC TRANSPORTER"/>
    <property type="match status" value="1"/>
</dbReference>
<feature type="signal peptide" evidence="4">
    <location>
        <begin position="1"/>
        <end position="22"/>
    </location>
</feature>
<protein>
    <submittedName>
        <fullName evidence="6">Peptide/nickel transport system substrate-binding protein</fullName>
    </submittedName>
</protein>
<dbReference type="GO" id="GO:1904680">
    <property type="term" value="F:peptide transmembrane transporter activity"/>
    <property type="evidence" value="ECO:0007669"/>
    <property type="project" value="TreeGrafter"/>
</dbReference>
<evidence type="ECO:0000313" key="6">
    <source>
        <dbReference type="EMBL" id="SMG19192.1"/>
    </source>
</evidence>
<gene>
    <name evidence="6" type="ORF">SAMN06296010_0939</name>
</gene>
<evidence type="ECO:0000256" key="2">
    <source>
        <dbReference type="ARBA" id="ARBA00022448"/>
    </source>
</evidence>
<evidence type="ECO:0000313" key="7">
    <source>
        <dbReference type="Proteomes" id="UP000193244"/>
    </source>
</evidence>
<accession>A0A1X7IW89</accession>
<dbReference type="Gene3D" id="3.10.105.10">
    <property type="entry name" value="Dipeptide-binding Protein, Domain 3"/>
    <property type="match status" value="1"/>
</dbReference>
<dbReference type="InterPro" id="IPR000914">
    <property type="entry name" value="SBP_5_dom"/>
</dbReference>
<dbReference type="InterPro" id="IPR030678">
    <property type="entry name" value="Peptide/Ni-bd"/>
</dbReference>
<reference evidence="7" key="1">
    <citation type="submission" date="2017-04" db="EMBL/GenBank/DDBJ databases">
        <authorList>
            <person name="Varghese N."/>
            <person name="Submissions S."/>
        </authorList>
    </citation>
    <scope>NUCLEOTIDE SEQUENCE [LARGE SCALE GENOMIC DNA]</scope>
    <source>
        <strain evidence="7">VKM Ac-2510</strain>
    </source>
</reference>
<dbReference type="InterPro" id="IPR039424">
    <property type="entry name" value="SBP_5"/>
</dbReference>
<sequence length="540" mass="56872">MNRKRIILMTAGVAGSVLLLSACSNSGSSTSAFTPKLVDNVSAATAPVDSVTWNLPDGEPYSLDPAQSAVESNSTVVANLCESLMTQTPSGELQPGLATSIDKINDTTYVAHLRPGVTFWDGKAMTADDVVYSINRILDPALGSSWTAWASSGATVTATAPDEVTIATNEPNAMMPQFFATPAFSVVEKAFAESAGADFGTASGGVMCTGPYSLGTWSSGSDITVKKNDSWWNKDVTPLVGSATFTFTSDPSAQVAALRSGSVDGSFMVPVSSFDSLSGIGNLLFNKSYKLESMSVANLKGSLADVKTRAALKAVIDYDGIASSIYRGTAEPIRAIVPPSAWGYSKDIYQKAYDALPAPTQNLDEAKKLLSESSYDGSEIVLAYAASSEEDTKIAAVVADNAKGIGLKVTLKPMQPAEYSGIFSDDPAARAGIDVFLTTGYLDFPEPAAYYEYSTTGSYYNFAGYSNPEFDETLAQAIKTSDDDARAELVTKAQALLTADATKIPLVSQYVNTYYSSKLAGLTPAPSYLYSPWLASLGGK</sequence>
<keyword evidence="3 4" id="KW-0732">Signal</keyword>
<name>A0A1X7IW89_9MICO</name>
<keyword evidence="2" id="KW-0813">Transport</keyword>
<dbReference type="STRING" id="150121.SAMN06296010_0939"/>
<dbReference type="PIRSF" id="PIRSF002741">
    <property type="entry name" value="MppA"/>
    <property type="match status" value="1"/>
</dbReference>
<dbReference type="SUPFAM" id="SSF53850">
    <property type="entry name" value="Periplasmic binding protein-like II"/>
    <property type="match status" value="1"/>
</dbReference>
<keyword evidence="7" id="KW-1185">Reference proteome</keyword>
<dbReference type="PANTHER" id="PTHR30290:SF9">
    <property type="entry name" value="OLIGOPEPTIDE-BINDING PROTEIN APPA"/>
    <property type="match status" value="1"/>
</dbReference>
<evidence type="ECO:0000256" key="1">
    <source>
        <dbReference type="ARBA" id="ARBA00005695"/>
    </source>
</evidence>
<comment type="similarity">
    <text evidence="1">Belongs to the bacterial solute-binding protein 5 family.</text>
</comment>
<dbReference type="GO" id="GO:0042597">
    <property type="term" value="C:periplasmic space"/>
    <property type="evidence" value="ECO:0007669"/>
    <property type="project" value="UniProtKB-ARBA"/>
</dbReference>
<dbReference type="RefSeq" id="WP_085483330.1">
    <property type="nucleotide sequence ID" value="NZ_FXAY01000001.1"/>
</dbReference>
<evidence type="ECO:0000259" key="5">
    <source>
        <dbReference type="Pfam" id="PF00496"/>
    </source>
</evidence>
<dbReference type="AlphaFoldDB" id="A0A1X7IW89"/>
<dbReference type="CDD" id="cd00995">
    <property type="entry name" value="PBP2_NikA_DppA_OppA_like"/>
    <property type="match status" value="1"/>
</dbReference>